<feature type="compositionally biased region" description="Basic and acidic residues" evidence="3">
    <location>
        <begin position="1151"/>
        <end position="1162"/>
    </location>
</feature>
<feature type="compositionally biased region" description="Polar residues" evidence="3">
    <location>
        <begin position="1819"/>
        <end position="1832"/>
    </location>
</feature>
<accession>A0A8J7THI0</accession>
<dbReference type="GO" id="GO:0014069">
    <property type="term" value="C:postsynaptic density"/>
    <property type="evidence" value="ECO:0007669"/>
    <property type="project" value="TreeGrafter"/>
</dbReference>
<feature type="compositionally biased region" description="Low complexity" evidence="3">
    <location>
        <begin position="449"/>
        <end position="479"/>
    </location>
</feature>
<feature type="compositionally biased region" description="Low complexity" evidence="3">
    <location>
        <begin position="1961"/>
        <end position="1978"/>
    </location>
</feature>
<feature type="compositionally biased region" description="Basic and acidic residues" evidence="3">
    <location>
        <begin position="1684"/>
        <end position="1700"/>
    </location>
</feature>
<feature type="region of interest" description="Disordered" evidence="3">
    <location>
        <begin position="1373"/>
        <end position="1415"/>
    </location>
</feature>
<feature type="compositionally biased region" description="Gly residues" evidence="3">
    <location>
        <begin position="636"/>
        <end position="647"/>
    </location>
</feature>
<evidence type="ECO:0000256" key="2">
    <source>
        <dbReference type="SAM" id="Coils"/>
    </source>
</evidence>
<sequence>MRVVVCGVLGRVSGPSVISGPVSVAGLLGPQGCAGGYDSVKHQQPTHTASPRMFACVLASRWMCLPLCMFAHFWSDGLSFLQPCSNAHCRMGTASTACQTLLSHVVSSGNHALPIQSVLQELSNVLTGHYECVSEREKSVQPTVRDVWQLYQTLQIASWQNPERSGGHMISTDDVEYPREYRTLGNGTRRFSNVGLVHTSERRHTVIAAQSLEALTGLQKADMERKRDAFMDHLKNKYPPQHPPSPSPSHGSMRGQPDRVREQQQPNYWSFKTRSPRHSQSTQSGLADQASKLSFASAESLETMSEADIPLGFNRMNRFRQSLPLSRSASQTKLRSPGVLFLQFGDETRRVHITHELSSLDTLHALIVHMFPQKLTMGMLKSPNTAILIKDETRNVFYELEDVRDIQDRSIIKIYRKEPIYASYPAAHLANGDLRREMVYTSRESSPTRRLNNLSSSASPPSGSPSRSRLSYSGGRPPSYAGPPHPHAHHPSSGQPPAGLSPSPSAILERRDVKPDEEVSNKNMVLMKNEGLYADPYSLVHEGRLSIASTQSLAAIGPLYSDSYASASTLGMGFRLPPSSPQKIPDVQLRDRDSYSGPPSRASPVRQSFRKDSASSSVFVESPKSRSGSGSDPLCGPGGPGGEGRGTPGYNSPQAANDSETRERMEAMEKQIASLTGLVQSVLTRGPDSDSTEKTETASDGSGTGTGRLKTKALTPSAPSAGAAMPPPPAGATQATAVTRLQMQLHLHDLQQNATDLRDQLSQLRKMQLQNQDSVRSLLKRTETEISVRVTDALRKQEDPLQRQRLLVEEERLKYLNEEELIIQQLHDLEKSVEEIQKDSSVNHRLVTVQELEEKALVLRKLGETLTELKNQFPSLQSKMRVVLRVEVEAVKFLKEEPHRLDALLKRCKTITDTLTTLRRQVNEGIWKGQEDFASQSQKHTDDFPKNTDFDIPTSPPLNFSDLGGSASLSSWTPHSGPGLNPSSTHHDSPQHGPLKNRPLEELSGRRGVDKSVSVEAAERDWEEKRASLTQYSAQDINRLLEETQAELMKAIPDLDFAAKQAKPLATPTTQSSTPISEIRPSKPQHIAHKLSSKSEPSARRGSDELTVPRYRTEKPSKSPPPPPPRRSFPSSHGLTTTRSGEVIVTSKTIKKSESEETEAQKPHVKLRRTVSEVPRPASTPPVIASGVKDEDDEEKIIAELEVFQRAPVKAKVSPPHSLPSTLRRATAPPSLELWPPGAPGRKLSSAALHTTSLQGELDCLAQLHTCTSSLDSQEQDIQLTSLSLRQVPRIVLTEWISAPSSPTESAPSAALEESEQSIGKDRTGVMRPLDYEVITASSAPKSTIQPSSTENYDKFPLGGSIEYGAAQDGNTLESHVSQSPLTSMGSLSAQGDASKVSITPVSSPGKQRRKPFPWELRIQESFEAEGDEEESTKEELALIITESQVEAVSREEIQKIIRQAGEEVQVFSLPTQRQEDQIVSRLHRTGEGVKTQPHVQIQLSKTPLIFVFDDPVEIRTAYRQLTLMMEEAKEDDPTDSCSPTGKPLPKPRTVRSHRTPSTSAVSGNQPRIKLPLRQLRALTKALELGLQTGQRTIQVAFSEGKEASEPEKAADQISGKSTHSSSNGLLQRSTPHVVSGPPIPSTECGTRQNGQPPEVDDVTLKPNGLTGSEQHRGRKVLSADSPEVGHEPRGTDVLEARSQEIRKSTYQQLDSLEETIRELESTLQEISTHPSAEYLFSKEFLGQLGTADCETPLGAVSGVTEQTSGPKESLDLQSQTRDQEQASLTRKKPPVPPKPTSLPLDAAKTGGGSSGSSKGLHSATSRLKNIQQSSPEKSKAGKQREDFLKIQGQQQALGSSSSSSSSVSEPVLSNTKTVTFSGSLSTSSGLPSSSTVFAPGLKKYPQDGAASSFSASSSPAKTLFSSLSASSLSTEALLSSTFRRRLVKEQRTSSAPLPQPNGCPASTASASPTSSSPLSSLTLSSLGLKTARTLQYAGLHSFRDRGSKTLPKPSVSTGDK</sequence>
<feature type="region of interest" description="Disordered" evidence="3">
    <location>
        <begin position="1749"/>
        <end position="1898"/>
    </location>
</feature>
<name>A0A8J7THI0_ATRSP</name>
<feature type="compositionally biased region" description="Basic and acidic residues" evidence="3">
    <location>
        <begin position="1017"/>
        <end position="1027"/>
    </location>
</feature>
<gene>
    <name evidence="5" type="primary">Srcin1</name>
    <name evidence="5" type="ORF">GTO95_0001385</name>
</gene>
<feature type="region of interest" description="Disordered" evidence="3">
    <location>
        <begin position="575"/>
        <end position="666"/>
    </location>
</feature>
<dbReference type="PANTHER" id="PTHR22741">
    <property type="entry name" value="P140CAP/SNIP-RELATED"/>
    <property type="match status" value="1"/>
</dbReference>
<feature type="compositionally biased region" description="Basic and acidic residues" evidence="3">
    <location>
        <begin position="1600"/>
        <end position="1611"/>
    </location>
</feature>
<dbReference type="Proteomes" id="UP000736164">
    <property type="component" value="Unassembled WGS sequence"/>
</dbReference>
<feature type="compositionally biased region" description="Polar residues" evidence="3">
    <location>
        <begin position="1615"/>
        <end position="1633"/>
    </location>
</feature>
<dbReference type="Pfam" id="PF03915">
    <property type="entry name" value="AIP3"/>
    <property type="match status" value="1"/>
</dbReference>
<keyword evidence="6" id="KW-1185">Reference proteome</keyword>
<evidence type="ECO:0000256" key="1">
    <source>
        <dbReference type="ARBA" id="ARBA00023054"/>
    </source>
</evidence>
<feature type="non-terminal residue" evidence="5">
    <location>
        <position position="2017"/>
    </location>
</feature>
<reference evidence="5" key="1">
    <citation type="journal article" date="2021" name="Cell">
        <title>Tracing the genetic footprints of vertebrate landing in non-teleost ray-finned fishes.</title>
        <authorList>
            <person name="Bi X."/>
            <person name="Wang K."/>
            <person name="Yang L."/>
            <person name="Pan H."/>
            <person name="Jiang H."/>
            <person name="Wei Q."/>
            <person name="Fang M."/>
            <person name="Yu H."/>
            <person name="Zhu C."/>
            <person name="Cai Y."/>
            <person name="He Y."/>
            <person name="Gan X."/>
            <person name="Zeng H."/>
            <person name="Yu D."/>
            <person name="Zhu Y."/>
            <person name="Jiang H."/>
            <person name="Qiu Q."/>
            <person name="Yang H."/>
            <person name="Zhang Y.E."/>
            <person name="Wang W."/>
            <person name="Zhu M."/>
            <person name="He S."/>
            <person name="Zhang G."/>
        </authorList>
    </citation>
    <scope>NUCLEOTIDE SEQUENCE</scope>
    <source>
        <strain evidence="5">Allg_001</strain>
    </source>
</reference>
<keyword evidence="1 2" id="KW-0175">Coiled coil</keyword>
<dbReference type="GO" id="GO:0061001">
    <property type="term" value="P:regulation of dendritic spine morphogenesis"/>
    <property type="evidence" value="ECO:0007669"/>
    <property type="project" value="TreeGrafter"/>
</dbReference>
<proteinExistence type="predicted"/>
<feature type="region of interest" description="Disordered" evidence="3">
    <location>
        <begin position="1299"/>
        <end position="1320"/>
    </location>
</feature>
<feature type="compositionally biased region" description="Basic and acidic residues" evidence="3">
    <location>
        <begin position="998"/>
        <end position="1010"/>
    </location>
</feature>
<feature type="compositionally biased region" description="Low complexity" evidence="3">
    <location>
        <begin position="1856"/>
        <end position="1865"/>
    </location>
</feature>
<feature type="non-terminal residue" evidence="5">
    <location>
        <position position="1"/>
    </location>
</feature>
<feature type="compositionally biased region" description="Polar residues" evidence="3">
    <location>
        <begin position="1373"/>
        <end position="1406"/>
    </location>
</feature>
<evidence type="ECO:0000313" key="6">
    <source>
        <dbReference type="Proteomes" id="UP000736164"/>
    </source>
</evidence>
<feature type="coiled-coil region" evidence="2">
    <location>
        <begin position="819"/>
        <end position="872"/>
    </location>
</feature>
<feature type="region of interest" description="Disordered" evidence="3">
    <location>
        <begin position="441"/>
        <end position="505"/>
    </location>
</feature>
<feature type="compositionally biased region" description="Pro residues" evidence="3">
    <location>
        <begin position="1118"/>
        <end position="1127"/>
    </location>
</feature>
<comment type="caution">
    <text evidence="5">The sequence shown here is derived from an EMBL/GenBank/DDBJ whole genome shotgun (WGS) entry which is preliminary data.</text>
</comment>
<feature type="compositionally biased region" description="Low complexity" evidence="3">
    <location>
        <begin position="1299"/>
        <end position="1312"/>
    </location>
</feature>
<evidence type="ECO:0000313" key="5">
    <source>
        <dbReference type="EMBL" id="MBN3323493.1"/>
    </source>
</evidence>
<feature type="compositionally biased region" description="Low complexity" evidence="3">
    <location>
        <begin position="1874"/>
        <end position="1894"/>
    </location>
</feature>
<feature type="region of interest" description="Disordered" evidence="3">
    <location>
        <begin position="683"/>
        <end position="733"/>
    </location>
</feature>
<dbReference type="PANTHER" id="PTHR22741:SF5">
    <property type="entry name" value="SRC KINASE SIGNALING INHIBITOR 1"/>
    <property type="match status" value="1"/>
</dbReference>
<feature type="region of interest" description="Disordered" evidence="3">
    <location>
        <begin position="1599"/>
        <end position="1700"/>
    </location>
</feature>
<dbReference type="EMBL" id="JAAWVO010065587">
    <property type="protein sequence ID" value="MBN3323493.1"/>
    <property type="molecule type" value="Genomic_DNA"/>
</dbReference>
<evidence type="ECO:0000259" key="4">
    <source>
        <dbReference type="Pfam" id="PF03915"/>
    </source>
</evidence>
<feature type="compositionally biased region" description="Polar residues" evidence="3">
    <location>
        <begin position="1760"/>
        <end position="1785"/>
    </location>
</feature>
<dbReference type="InterPro" id="IPR022782">
    <property type="entry name" value="AIP3-like_C"/>
</dbReference>
<feature type="compositionally biased region" description="Basic and acidic residues" evidence="3">
    <location>
        <begin position="1833"/>
        <end position="1845"/>
    </location>
</feature>
<feature type="region of interest" description="Disordered" evidence="3">
    <location>
        <begin position="1997"/>
        <end position="2017"/>
    </location>
</feature>
<dbReference type="GO" id="GO:0005737">
    <property type="term" value="C:cytoplasm"/>
    <property type="evidence" value="ECO:0007669"/>
    <property type="project" value="TreeGrafter"/>
</dbReference>
<feature type="coiled-coil region" evidence="2">
    <location>
        <begin position="1703"/>
        <end position="1730"/>
    </location>
</feature>
<feature type="region of interest" description="Disordered" evidence="3">
    <location>
        <begin position="1062"/>
        <end position="1191"/>
    </location>
</feature>
<protein>
    <submittedName>
        <fullName evidence="5">SRCN1 inhibitor</fullName>
    </submittedName>
</protein>
<feature type="region of interest" description="Disordered" evidence="3">
    <location>
        <begin position="1209"/>
        <end position="1237"/>
    </location>
</feature>
<feature type="compositionally biased region" description="Basic and acidic residues" evidence="3">
    <location>
        <begin position="687"/>
        <end position="697"/>
    </location>
</feature>
<organism evidence="5 6">
    <name type="scientific">Atractosteus spatula</name>
    <name type="common">Alligator gar</name>
    <name type="synonym">Lepisosteus spatula</name>
    <dbReference type="NCBI Taxonomy" id="7917"/>
    <lineage>
        <taxon>Eukaryota</taxon>
        <taxon>Metazoa</taxon>
        <taxon>Chordata</taxon>
        <taxon>Craniata</taxon>
        <taxon>Vertebrata</taxon>
        <taxon>Euteleostomi</taxon>
        <taxon>Actinopterygii</taxon>
        <taxon>Neopterygii</taxon>
        <taxon>Holostei</taxon>
        <taxon>Semionotiformes</taxon>
        <taxon>Lepisosteidae</taxon>
        <taxon>Atractosteus</taxon>
    </lineage>
</organism>
<feature type="region of interest" description="Disordered" evidence="3">
    <location>
        <begin position="234"/>
        <end position="261"/>
    </location>
</feature>
<dbReference type="Gene3D" id="1.20.58.1540">
    <property type="entry name" value="Actin interacting protein 3, C-terminal domain"/>
    <property type="match status" value="1"/>
</dbReference>
<feature type="region of interest" description="Disordered" evidence="3">
    <location>
        <begin position="1945"/>
        <end position="1978"/>
    </location>
</feature>
<feature type="compositionally biased region" description="Polar residues" evidence="3">
    <location>
        <begin position="1067"/>
        <end position="1076"/>
    </location>
</feature>
<dbReference type="InterPro" id="IPR051825">
    <property type="entry name" value="SRCIN1"/>
</dbReference>
<dbReference type="GO" id="GO:0015629">
    <property type="term" value="C:actin cytoskeleton"/>
    <property type="evidence" value="ECO:0007669"/>
    <property type="project" value="TreeGrafter"/>
</dbReference>
<feature type="region of interest" description="Disordered" evidence="3">
    <location>
        <begin position="932"/>
        <end position="1028"/>
    </location>
</feature>
<feature type="compositionally biased region" description="Basic and acidic residues" evidence="3">
    <location>
        <begin position="939"/>
        <end position="949"/>
    </location>
</feature>
<feature type="region of interest" description="Disordered" evidence="3">
    <location>
        <begin position="1528"/>
        <end position="1568"/>
    </location>
</feature>
<feature type="region of interest" description="Disordered" evidence="3">
    <location>
        <begin position="270"/>
        <end position="289"/>
    </location>
</feature>
<feature type="domain" description="Actin interacting protein 3-like C-terminal" evidence="4">
    <location>
        <begin position="341"/>
        <end position="415"/>
    </location>
</feature>
<evidence type="ECO:0000256" key="3">
    <source>
        <dbReference type="SAM" id="MobiDB-lite"/>
    </source>
</evidence>
<feature type="compositionally biased region" description="Polar residues" evidence="3">
    <location>
        <begin position="1556"/>
        <end position="1566"/>
    </location>
</feature>